<dbReference type="OrthoDB" id="19903at2759"/>
<evidence type="ECO:0000313" key="2">
    <source>
        <dbReference type="EMBL" id="EST42745.1"/>
    </source>
</evidence>
<keyword evidence="1" id="KW-1133">Transmembrane helix</keyword>
<reference evidence="2 3" key="1">
    <citation type="journal article" date="2014" name="PLoS Genet.">
        <title>The Genome of Spironucleus salmonicida Highlights a Fish Pathogen Adapted to Fluctuating Environments.</title>
        <authorList>
            <person name="Xu F."/>
            <person name="Jerlstrom-Hultqvist J."/>
            <person name="Einarsson E."/>
            <person name="Astvaldsson A."/>
            <person name="Svard S.G."/>
            <person name="Andersson J.O."/>
        </authorList>
    </citation>
    <scope>NUCLEOTIDE SEQUENCE</scope>
    <source>
        <strain evidence="3">ATCC 50377</strain>
    </source>
</reference>
<organism evidence="2">
    <name type="scientific">Spironucleus salmonicida</name>
    <dbReference type="NCBI Taxonomy" id="348837"/>
    <lineage>
        <taxon>Eukaryota</taxon>
        <taxon>Metamonada</taxon>
        <taxon>Diplomonadida</taxon>
        <taxon>Hexamitidae</taxon>
        <taxon>Hexamitinae</taxon>
        <taxon>Spironucleus</taxon>
    </lineage>
</organism>
<reference evidence="3" key="2">
    <citation type="submission" date="2020-12" db="EMBL/GenBank/DDBJ databases">
        <title>New Spironucleus salmonicida genome in near-complete chromosomes.</title>
        <authorList>
            <person name="Xu F."/>
            <person name="Kurt Z."/>
            <person name="Jimenez-Gonzalez A."/>
            <person name="Astvaldsson A."/>
            <person name="Andersson J.O."/>
            <person name="Svard S.G."/>
        </authorList>
    </citation>
    <scope>NUCLEOTIDE SEQUENCE</scope>
    <source>
        <strain evidence="3">ATCC 50377</strain>
    </source>
</reference>
<dbReference type="Gene3D" id="2.10.220.10">
    <property type="entry name" value="Hormone Receptor, Insulin-like Growth Factor Receptor 1, Chain A, domain 2"/>
    <property type="match status" value="1"/>
</dbReference>
<dbReference type="InterPro" id="IPR006212">
    <property type="entry name" value="Furin_repeat"/>
</dbReference>
<feature type="transmembrane region" description="Helical" evidence="1">
    <location>
        <begin position="293"/>
        <end position="317"/>
    </location>
</feature>
<name>V6LE20_9EUKA</name>
<evidence type="ECO:0000313" key="4">
    <source>
        <dbReference type="Proteomes" id="UP000018208"/>
    </source>
</evidence>
<evidence type="ECO:0000256" key="1">
    <source>
        <dbReference type="SAM" id="Phobius"/>
    </source>
</evidence>
<accession>V6LE20</accession>
<keyword evidence="1" id="KW-0812">Transmembrane</keyword>
<keyword evidence="4" id="KW-1185">Reference proteome</keyword>
<dbReference type="AlphaFoldDB" id="V6LE20"/>
<dbReference type="VEuPathDB" id="GiardiaDB:SS50377_21627"/>
<proteinExistence type="predicted"/>
<dbReference type="EMBL" id="KI546155">
    <property type="protein sequence ID" value="EST42745.1"/>
    <property type="molecule type" value="Genomic_DNA"/>
</dbReference>
<gene>
    <name evidence="2" type="ORF">SS50377_17602</name>
    <name evidence="3" type="ORF">SS50377_21627</name>
</gene>
<dbReference type="EMBL" id="AUWU02000002">
    <property type="protein sequence ID" value="KAH0576083.1"/>
    <property type="molecule type" value="Genomic_DNA"/>
</dbReference>
<dbReference type="SMART" id="SM00261">
    <property type="entry name" value="FU"/>
    <property type="match status" value="2"/>
</dbReference>
<dbReference type="Proteomes" id="UP000018208">
    <property type="component" value="Unassembled WGS sequence"/>
</dbReference>
<dbReference type="SUPFAM" id="SSF57184">
    <property type="entry name" value="Growth factor receptor domain"/>
    <property type="match status" value="2"/>
</dbReference>
<sequence>MKTKCDNGSKTCPAMYACPSDAASSNEKSCVQCTIVGNDGCNACTAENPDICTECNPKFYLDSGTTQCVACSSNCFTCDSGAQCTVCAAGFELDGGTCVASDVIACDADNPCQDGQFCEIKISGKTCISCPTSCKKCTSLTKCTECINTQQMNTDQTCTEQCEDDTEVLYACVNKINIPCGSYKQQTSCRCGPVAQNCLTCQAAAVPEGGTCTDARCTCGKDSPDTCTGCIDLTNYRFANEKCIGLGTNKCLTCLPGYILKDDNCTDCAVGAEKVGEFCFIPRKESGNLSGGAAAGIVLGAVVVVGAVGGGLAYYFIKKAKK</sequence>
<protein>
    <submittedName>
        <fullName evidence="2">Cysteine-rich membrane protein 1</fullName>
    </submittedName>
</protein>
<evidence type="ECO:0000313" key="3">
    <source>
        <dbReference type="EMBL" id="KAH0576083.1"/>
    </source>
</evidence>
<dbReference type="InterPro" id="IPR009030">
    <property type="entry name" value="Growth_fac_rcpt_cys_sf"/>
</dbReference>
<keyword evidence="1" id="KW-0472">Membrane</keyword>